<evidence type="ECO:0000313" key="13">
    <source>
        <dbReference type="Proteomes" id="UP000663868"/>
    </source>
</evidence>
<evidence type="ECO:0000256" key="2">
    <source>
        <dbReference type="ARBA" id="ARBA00023034"/>
    </source>
</evidence>
<dbReference type="InterPro" id="IPR035940">
    <property type="entry name" value="CAP_sf"/>
</dbReference>
<keyword evidence="5" id="KW-0449">Lipoprotein</keyword>
<dbReference type="Proteomes" id="UP000663868">
    <property type="component" value="Unassembled WGS sequence"/>
</dbReference>
<dbReference type="GO" id="GO:0000139">
    <property type="term" value="C:Golgi membrane"/>
    <property type="evidence" value="ECO:0007669"/>
    <property type="project" value="UniProtKB-SubCell"/>
</dbReference>
<evidence type="ECO:0000313" key="11">
    <source>
        <dbReference type="EMBL" id="CAF1196039.1"/>
    </source>
</evidence>
<keyword evidence="1" id="KW-0519">Myristate</keyword>
<dbReference type="FunFam" id="3.40.33.10:FF:000015">
    <property type="entry name" value="Golgi-associated plant pathogenesis-related protein 1"/>
    <property type="match status" value="1"/>
</dbReference>
<organism evidence="12 13">
    <name type="scientific">Adineta steineri</name>
    <dbReference type="NCBI Taxonomy" id="433720"/>
    <lineage>
        <taxon>Eukaryota</taxon>
        <taxon>Metazoa</taxon>
        <taxon>Spiralia</taxon>
        <taxon>Gnathifera</taxon>
        <taxon>Rotifera</taxon>
        <taxon>Eurotatoria</taxon>
        <taxon>Bdelloidea</taxon>
        <taxon>Adinetida</taxon>
        <taxon>Adinetidae</taxon>
        <taxon>Adineta</taxon>
    </lineage>
</organism>
<accession>A0A819RKT7</accession>
<evidence type="ECO:0000256" key="6">
    <source>
        <dbReference type="ARBA" id="ARBA00037794"/>
    </source>
</evidence>
<comment type="subcellular location">
    <subcellularLocation>
        <location evidence="6">Golgi apparatus membrane</location>
        <topology evidence="6">Lipid-anchor</topology>
    </subcellularLocation>
</comment>
<dbReference type="SMART" id="SM00198">
    <property type="entry name" value="SCP"/>
    <property type="match status" value="1"/>
</dbReference>
<dbReference type="Proteomes" id="UP000663860">
    <property type="component" value="Unassembled WGS sequence"/>
</dbReference>
<keyword evidence="3" id="KW-0175">Coiled coil</keyword>
<keyword evidence="4" id="KW-0472">Membrane</keyword>
<dbReference type="Pfam" id="PF00188">
    <property type="entry name" value="CAP"/>
    <property type="match status" value="1"/>
</dbReference>
<dbReference type="SUPFAM" id="SSF57414">
    <property type="entry name" value="Hairpin loop containing domain-like"/>
    <property type="match status" value="1"/>
</dbReference>
<dbReference type="InterPro" id="IPR014044">
    <property type="entry name" value="CAP_dom"/>
</dbReference>
<dbReference type="AlphaFoldDB" id="A0A819RKT7"/>
<dbReference type="EMBL" id="CAJNOE010000401">
    <property type="protein sequence ID" value="CAF1196039.1"/>
    <property type="molecule type" value="Genomic_DNA"/>
</dbReference>
<dbReference type="CDD" id="cd05382">
    <property type="entry name" value="CAP_GAPR1-like"/>
    <property type="match status" value="1"/>
</dbReference>
<feature type="domain" description="Apple" evidence="10">
    <location>
        <begin position="110"/>
        <end position="178"/>
    </location>
</feature>
<dbReference type="PANTHER" id="PTHR10334">
    <property type="entry name" value="CYSTEINE-RICH SECRETORY PROTEIN-RELATED"/>
    <property type="match status" value="1"/>
</dbReference>
<evidence type="ECO:0000256" key="8">
    <source>
        <dbReference type="ARBA" id="ARBA00069728"/>
    </source>
</evidence>
<evidence type="ECO:0000256" key="9">
    <source>
        <dbReference type="ARBA" id="ARBA00075475"/>
    </source>
</evidence>
<dbReference type="PRINTS" id="PR00837">
    <property type="entry name" value="V5TPXLIKE"/>
</dbReference>
<dbReference type="InterPro" id="IPR001283">
    <property type="entry name" value="CRISP-related"/>
</dbReference>
<proteinExistence type="predicted"/>
<reference evidence="12" key="1">
    <citation type="submission" date="2021-02" db="EMBL/GenBank/DDBJ databases">
        <authorList>
            <person name="Nowell W R."/>
        </authorList>
    </citation>
    <scope>NUCLEOTIDE SEQUENCE</scope>
</reference>
<dbReference type="InterPro" id="IPR034113">
    <property type="entry name" value="SCP_GAPR1-like"/>
</dbReference>
<gene>
    <name evidence="11" type="ORF">IZO911_LOCUS28326</name>
    <name evidence="12" type="ORF">KXQ929_LOCUS31003</name>
</gene>
<dbReference type="Pfam" id="PF00024">
    <property type="entry name" value="PAN_1"/>
    <property type="match status" value="1"/>
</dbReference>
<evidence type="ECO:0000313" key="12">
    <source>
        <dbReference type="EMBL" id="CAF4042393.1"/>
    </source>
</evidence>
<dbReference type="InterPro" id="IPR003609">
    <property type="entry name" value="Pan_app"/>
</dbReference>
<dbReference type="SUPFAM" id="SSF55797">
    <property type="entry name" value="PR-1-like"/>
    <property type="match status" value="1"/>
</dbReference>
<evidence type="ECO:0000256" key="4">
    <source>
        <dbReference type="ARBA" id="ARBA00023136"/>
    </source>
</evidence>
<dbReference type="PROSITE" id="PS50948">
    <property type="entry name" value="PAN"/>
    <property type="match status" value="2"/>
</dbReference>
<dbReference type="Gene3D" id="3.40.33.10">
    <property type="entry name" value="CAP"/>
    <property type="match status" value="1"/>
</dbReference>
<dbReference type="Pfam" id="PF14295">
    <property type="entry name" value="PAN_4"/>
    <property type="match status" value="1"/>
</dbReference>
<keyword evidence="2" id="KW-0333">Golgi apparatus</keyword>
<dbReference type="Gene3D" id="3.50.4.10">
    <property type="entry name" value="Hepatocyte Growth Factor"/>
    <property type="match status" value="2"/>
</dbReference>
<name>A0A819RKT7_9BILA</name>
<comment type="caution">
    <text evidence="12">The sequence shown here is derived from an EMBL/GenBank/DDBJ whole genome shotgun (WGS) entry which is preliminary data.</text>
</comment>
<evidence type="ECO:0000259" key="10">
    <source>
        <dbReference type="PROSITE" id="PS50948"/>
    </source>
</evidence>
<protein>
    <recommendedName>
        <fullName evidence="8">Golgi-associated plant pathogenesis-related protein 1</fullName>
    </recommendedName>
    <alternativeName>
        <fullName evidence="9">Glioma pathogenesis-related protein 2</fullName>
    </alternativeName>
</protein>
<comment type="subunit">
    <text evidence="7">Homodimer. Interacts with CAV1.</text>
</comment>
<dbReference type="EMBL" id="CAJOBB010003469">
    <property type="protein sequence ID" value="CAF4042393.1"/>
    <property type="molecule type" value="Genomic_DNA"/>
</dbReference>
<evidence type="ECO:0000256" key="1">
    <source>
        <dbReference type="ARBA" id="ARBA00022707"/>
    </source>
</evidence>
<feature type="domain" description="Apple" evidence="10">
    <location>
        <begin position="32"/>
        <end position="100"/>
    </location>
</feature>
<evidence type="ECO:0000256" key="3">
    <source>
        <dbReference type="ARBA" id="ARBA00023054"/>
    </source>
</evidence>
<evidence type="ECO:0000256" key="5">
    <source>
        <dbReference type="ARBA" id="ARBA00023288"/>
    </source>
</evidence>
<evidence type="ECO:0000256" key="7">
    <source>
        <dbReference type="ARBA" id="ARBA00063947"/>
    </source>
</evidence>
<sequence length="343" mass="38127">MSGSCLGQQTPYVPVITTTNAPIGTGATPKKCKEIKSGYVYGGATGPYIDNIATYRDCMNQCETDSKCYGWSYQNSTNHCLLQTSVDMLFTDASMMGGSCIGPAAKETHCTEVISNSSYIGTRDRTLRQVATYQDCISRCDASTICMGWAYRASDRTCQLLTTISYTIPDEQYTTGSCIIPQTPYPPLSLEKYRQQALDQHNFYRAKHCTPPLRLDPALNDIAQSYAEHLAVTKVMQHSHSNFSGRPMGENLIMLDGRKFSYDTGDHAVDGWYNEIRNYNWANPDASTGVVGHFRQVIWKDSTRLGIGRARTNDSLGTIVVGNYFPYGPYYVGRLEDNVLPLC</sequence>